<dbReference type="SUPFAM" id="SSF52540">
    <property type="entry name" value="P-loop containing nucleoside triphosphate hydrolases"/>
    <property type="match status" value="1"/>
</dbReference>
<keyword evidence="2" id="KW-0067">ATP-binding</keyword>
<dbReference type="Gene3D" id="3.40.50.10810">
    <property type="entry name" value="Tandem AAA-ATPase domain"/>
    <property type="match status" value="1"/>
</dbReference>
<accession>A0A0D2E9Z7</accession>
<dbReference type="GO" id="GO:0005524">
    <property type="term" value="F:ATP binding"/>
    <property type="evidence" value="ECO:0007669"/>
    <property type="project" value="InterPro"/>
</dbReference>
<evidence type="ECO:0000313" key="4">
    <source>
        <dbReference type="EMBL" id="KIW86926.1"/>
    </source>
</evidence>
<protein>
    <recommendedName>
        <fullName evidence="3">SNF2 N-terminal domain-containing protein</fullName>
    </recommendedName>
</protein>
<evidence type="ECO:0000259" key="3">
    <source>
        <dbReference type="Pfam" id="PF00176"/>
    </source>
</evidence>
<dbReference type="AlphaFoldDB" id="A0A0D2E9Z7"/>
<keyword evidence="1" id="KW-0547">Nucleotide-binding</keyword>
<gene>
    <name evidence="4" type="ORF">Z519_12391</name>
</gene>
<organism evidence="4 5">
    <name type="scientific">Cladophialophora bantiana (strain ATCC 10958 / CBS 173.52 / CDC B-1940 / NIH 8579)</name>
    <name type="common">Xylohypha bantiana</name>
    <dbReference type="NCBI Taxonomy" id="1442370"/>
    <lineage>
        <taxon>Eukaryota</taxon>
        <taxon>Fungi</taxon>
        <taxon>Dikarya</taxon>
        <taxon>Ascomycota</taxon>
        <taxon>Pezizomycotina</taxon>
        <taxon>Eurotiomycetes</taxon>
        <taxon>Chaetothyriomycetidae</taxon>
        <taxon>Chaetothyriales</taxon>
        <taxon>Herpotrichiellaceae</taxon>
        <taxon>Cladophialophora</taxon>
    </lineage>
</organism>
<dbReference type="OrthoDB" id="4362643at2759"/>
<dbReference type="InterPro" id="IPR000330">
    <property type="entry name" value="SNF2_N"/>
</dbReference>
<sequence length="314" mass="35516">MAERVLPEEYQSPMKRSIQRIEDEFWDLRAKIAVVSAPAPGYRTAARLLGISEDYNNLGPGIYVHPQHKDDPAKFVPKHHQVIGTAWQMQMEDSPLGGGILAADCGLGKTSQCYCLIYHAAMMKLRIWQQHLNHCEEAKTAGQPEPPAPKLDFRPTFVVAPPTALDSWYIEWLKHWCSAKEGKGLLNLRIFYGTDRTLSTNVDETLRQIMLPSDGKLARREIERAFPPNDPMSAFGVVWCAYETYAQRTLTSCKKSMEDKFRAAAGQPEKDEDSIATMPGDVNDVTDAQRLAFLPTLKEVELKEQDLRKIRKLT</sequence>
<dbReference type="Proteomes" id="UP000053789">
    <property type="component" value="Unassembled WGS sequence"/>
</dbReference>
<dbReference type="InterPro" id="IPR027417">
    <property type="entry name" value="P-loop_NTPase"/>
</dbReference>
<keyword evidence="5" id="KW-1185">Reference proteome</keyword>
<proteinExistence type="predicted"/>
<evidence type="ECO:0000256" key="1">
    <source>
        <dbReference type="ARBA" id="ARBA00022741"/>
    </source>
</evidence>
<dbReference type="Pfam" id="PF00176">
    <property type="entry name" value="SNF2-rel_dom"/>
    <property type="match status" value="1"/>
</dbReference>
<name>A0A0D2E9Z7_CLAB1</name>
<dbReference type="GeneID" id="27705319"/>
<dbReference type="RefSeq" id="XP_016613595.1">
    <property type="nucleotide sequence ID" value="XM_016770097.1"/>
</dbReference>
<feature type="domain" description="SNF2 N-terminal" evidence="3">
    <location>
        <begin position="80"/>
        <end position="176"/>
    </location>
</feature>
<reference evidence="4" key="1">
    <citation type="submission" date="2015-01" db="EMBL/GenBank/DDBJ databases">
        <title>The Genome Sequence of Cladophialophora bantiana CBS 173.52.</title>
        <authorList>
            <consortium name="The Broad Institute Genomics Platform"/>
            <person name="Cuomo C."/>
            <person name="de Hoog S."/>
            <person name="Gorbushina A."/>
            <person name="Stielow B."/>
            <person name="Teixiera M."/>
            <person name="Abouelleil A."/>
            <person name="Chapman S.B."/>
            <person name="Priest M."/>
            <person name="Young S.K."/>
            <person name="Wortman J."/>
            <person name="Nusbaum C."/>
            <person name="Birren B."/>
        </authorList>
    </citation>
    <scope>NUCLEOTIDE SEQUENCE [LARGE SCALE GENOMIC DNA]</scope>
    <source>
        <strain evidence="4">CBS 173.52</strain>
    </source>
</reference>
<dbReference type="HOGENOM" id="CLU_885665_0_0_1"/>
<dbReference type="InterPro" id="IPR038718">
    <property type="entry name" value="SNF2-like_sf"/>
</dbReference>
<evidence type="ECO:0000313" key="5">
    <source>
        <dbReference type="Proteomes" id="UP000053789"/>
    </source>
</evidence>
<dbReference type="EMBL" id="KN847008">
    <property type="protein sequence ID" value="KIW86926.1"/>
    <property type="molecule type" value="Genomic_DNA"/>
</dbReference>
<evidence type="ECO:0000256" key="2">
    <source>
        <dbReference type="ARBA" id="ARBA00022840"/>
    </source>
</evidence>